<proteinExistence type="predicted"/>
<evidence type="ECO:0000313" key="3">
    <source>
        <dbReference type="Proteomes" id="UP000432015"/>
    </source>
</evidence>
<evidence type="ECO:0000259" key="1">
    <source>
        <dbReference type="Pfam" id="PF14690"/>
    </source>
</evidence>
<protein>
    <recommendedName>
        <fullName evidence="1">Transposase IS204/IS1001/IS1096/IS1165 zinc-finger domain-containing protein</fullName>
    </recommendedName>
</protein>
<sequence length="172" mass="18370">MVACRGCGTSSARVHDRYRRRLQDVSCGGRPVQVEPEVRRFICGNTACGVVTFAEQVEGVAQWRQRRTPGLRAVLERVALALAGRAGARLATALGAAVSRCALLRLIRALPNPEVGQVTVLGVDEFTKRKGQNYATSWSTWTPTGPSTCWMAGGPGTGRLACRPSGGGHRVP</sequence>
<dbReference type="RefSeq" id="WP_156220865.1">
    <property type="nucleotide sequence ID" value="NZ_WOFH01000015.1"/>
</dbReference>
<dbReference type="Proteomes" id="UP000432015">
    <property type="component" value="Unassembled WGS sequence"/>
</dbReference>
<keyword evidence="3" id="KW-1185">Reference proteome</keyword>
<gene>
    <name evidence="2" type="ORF">GNZ18_34665</name>
</gene>
<reference evidence="2 3" key="1">
    <citation type="submission" date="2019-11" db="EMBL/GenBank/DDBJ databases">
        <authorList>
            <person name="Cao P."/>
        </authorList>
    </citation>
    <scope>NUCLEOTIDE SEQUENCE [LARGE SCALE GENOMIC DNA]</scope>
    <source>
        <strain evidence="2 3">NEAU-AAG5</strain>
    </source>
</reference>
<dbReference type="Pfam" id="PF14690">
    <property type="entry name" value="Zn_ribbon_ISL3"/>
    <property type="match status" value="1"/>
</dbReference>
<dbReference type="EMBL" id="WOFH01000015">
    <property type="protein sequence ID" value="MUN41695.1"/>
    <property type="molecule type" value="Genomic_DNA"/>
</dbReference>
<feature type="domain" description="Transposase IS204/IS1001/IS1096/IS1165 zinc-finger" evidence="1">
    <location>
        <begin position="3"/>
        <end position="43"/>
    </location>
</feature>
<dbReference type="InterPro" id="IPR047951">
    <property type="entry name" value="Transpos_ISL3"/>
</dbReference>
<dbReference type="AlphaFoldDB" id="A0A7K1LBY3"/>
<dbReference type="PANTHER" id="PTHR33498">
    <property type="entry name" value="TRANSPOSASE FOR INSERTION SEQUENCE ELEMENT IS1557"/>
    <property type="match status" value="1"/>
</dbReference>
<dbReference type="InterPro" id="IPR029261">
    <property type="entry name" value="Transposase_Znf"/>
</dbReference>
<evidence type="ECO:0000313" key="2">
    <source>
        <dbReference type="EMBL" id="MUN41695.1"/>
    </source>
</evidence>
<name>A0A7K1LBY3_9ACTN</name>
<accession>A0A7K1LBY3</accession>
<comment type="caution">
    <text evidence="2">The sequence shown here is derived from an EMBL/GenBank/DDBJ whole genome shotgun (WGS) entry which is preliminary data.</text>
</comment>
<organism evidence="2 3">
    <name type="scientific">Actinomadura litoris</name>
    <dbReference type="NCBI Taxonomy" id="2678616"/>
    <lineage>
        <taxon>Bacteria</taxon>
        <taxon>Bacillati</taxon>
        <taxon>Actinomycetota</taxon>
        <taxon>Actinomycetes</taxon>
        <taxon>Streptosporangiales</taxon>
        <taxon>Thermomonosporaceae</taxon>
        <taxon>Actinomadura</taxon>
    </lineage>
</organism>
<dbReference type="PANTHER" id="PTHR33498:SF1">
    <property type="entry name" value="TRANSPOSASE FOR INSERTION SEQUENCE ELEMENT IS1557"/>
    <property type="match status" value="1"/>
</dbReference>